<dbReference type="SUPFAM" id="SSF55073">
    <property type="entry name" value="Nucleotide cyclase"/>
    <property type="match status" value="2"/>
</dbReference>
<dbReference type="InterPro" id="IPR050706">
    <property type="entry name" value="Cyclic-di-GMP_PDE-like"/>
</dbReference>
<reference evidence="4 5" key="1">
    <citation type="submission" date="2021-10" db="EMBL/GenBank/DDBJ databases">
        <title>Anaerobic single-cell dispensing facilitates the cultivation of human gut bacteria.</title>
        <authorList>
            <person name="Afrizal A."/>
        </authorList>
    </citation>
    <scope>NUCLEOTIDE SEQUENCE [LARGE SCALE GENOMIC DNA]</scope>
    <source>
        <strain evidence="4 5">CLA-AA-H217</strain>
    </source>
</reference>
<accession>A0AAW4W350</accession>
<dbReference type="RefSeq" id="WP_195273957.1">
    <property type="nucleotide sequence ID" value="NZ_JAJEQQ010000010.1"/>
</dbReference>
<evidence type="ECO:0000313" key="4">
    <source>
        <dbReference type="EMBL" id="MCC2227786.1"/>
    </source>
</evidence>
<dbReference type="SUPFAM" id="SSF141868">
    <property type="entry name" value="EAL domain-like"/>
    <property type="match status" value="1"/>
</dbReference>
<dbReference type="Gene3D" id="3.20.20.450">
    <property type="entry name" value="EAL domain"/>
    <property type="match status" value="1"/>
</dbReference>
<proteinExistence type="predicted"/>
<evidence type="ECO:0000256" key="1">
    <source>
        <dbReference type="SAM" id="Phobius"/>
    </source>
</evidence>
<sequence>MKKEKSVLHLCEITLLALVSLLIMDFYLLKFLQSPETSYHPMLRLMEATLALLVAALALTLIQRELLSRLIVNAFRDITGVHNKTSLEKFIQELSNRPSTFGVGVMMFDLNNLKYVNDTYGHEKGDEFIQTFTYCLTRILDSDSFLARYGGDEFILIQQDTSLSELHEMADKLDSLVQEYNTRTTLPLSYAVGYEVSFQNHYFMMEDLINAADKKMYQDKSLKKIAAIKKLTPSSNSGNTVIPAISSETLSKKIRQIQKNTGSSRAIALISTDVENFHYINDKYGYSLGNEILNIIYEELAGASFTVFTTRFFSDVFVSIVDITDLTNEALLSRIAKLDQQISQRIRNTYHVNFFRTNSGICFIPDAKISPETVLSCANVARRLSKKMIPPCCIYSKEIDQQEKMQAEILHSFHLALKNEEFQIYFQPKISPATGKISSAEILVRWLRNGKMLWSPAVYIPLFEQNGFVISLDYYVYEKAFQWLQKFSDQLPTDFRISLNVSPLHFEEPEIFVKKIRELIRTYHVDTFRLTFEITESTYVNNTEAVNCVIRGLKQHNIQISMDDFGSGYSSLNALKDLLFNEVKIDRKFLGDSLTENAKIVLQEVFHMLKRMGKSIVCEGVETEDIAEFLKEEGCDEIQGFLYYRPMCEEDFEKLFHTPTA</sequence>
<gene>
    <name evidence="4" type="ORF">LKD40_08225</name>
</gene>
<dbReference type="InterPro" id="IPR043128">
    <property type="entry name" value="Rev_trsase/Diguanyl_cyclase"/>
</dbReference>
<dbReference type="SMART" id="SM00052">
    <property type="entry name" value="EAL"/>
    <property type="match status" value="1"/>
</dbReference>
<dbReference type="Pfam" id="PF00990">
    <property type="entry name" value="GGDEF"/>
    <property type="match status" value="2"/>
</dbReference>
<dbReference type="Pfam" id="PF00563">
    <property type="entry name" value="EAL"/>
    <property type="match status" value="1"/>
</dbReference>
<dbReference type="Proteomes" id="UP001198612">
    <property type="component" value="Unassembled WGS sequence"/>
</dbReference>
<keyword evidence="1" id="KW-0472">Membrane</keyword>
<keyword evidence="1" id="KW-1133">Transmembrane helix</keyword>
<dbReference type="SMART" id="SM00267">
    <property type="entry name" value="GGDEF"/>
    <property type="match status" value="1"/>
</dbReference>
<protein>
    <submittedName>
        <fullName evidence="4">EAL domain-containing protein</fullName>
    </submittedName>
</protein>
<organism evidence="4 5">
    <name type="scientific">Blautia fusiformis</name>
    <dbReference type="NCBI Taxonomy" id="2881264"/>
    <lineage>
        <taxon>Bacteria</taxon>
        <taxon>Bacillati</taxon>
        <taxon>Bacillota</taxon>
        <taxon>Clostridia</taxon>
        <taxon>Lachnospirales</taxon>
        <taxon>Lachnospiraceae</taxon>
        <taxon>Blautia</taxon>
    </lineage>
</organism>
<evidence type="ECO:0000259" key="3">
    <source>
        <dbReference type="PROSITE" id="PS50887"/>
    </source>
</evidence>
<dbReference type="InterPro" id="IPR029787">
    <property type="entry name" value="Nucleotide_cyclase"/>
</dbReference>
<feature type="domain" description="GGDEF" evidence="3">
    <location>
        <begin position="101"/>
        <end position="230"/>
    </location>
</feature>
<dbReference type="InterPro" id="IPR035919">
    <property type="entry name" value="EAL_sf"/>
</dbReference>
<keyword evidence="1" id="KW-0812">Transmembrane</keyword>
<dbReference type="CDD" id="cd01948">
    <property type="entry name" value="EAL"/>
    <property type="match status" value="1"/>
</dbReference>
<dbReference type="InterPro" id="IPR001633">
    <property type="entry name" value="EAL_dom"/>
</dbReference>
<name>A0AAW4W350_9FIRM</name>
<dbReference type="PROSITE" id="PS50883">
    <property type="entry name" value="EAL"/>
    <property type="match status" value="1"/>
</dbReference>
<dbReference type="PANTHER" id="PTHR33121:SF79">
    <property type="entry name" value="CYCLIC DI-GMP PHOSPHODIESTERASE PDED-RELATED"/>
    <property type="match status" value="1"/>
</dbReference>
<dbReference type="Gene3D" id="3.30.70.270">
    <property type="match status" value="2"/>
</dbReference>
<keyword evidence="5" id="KW-1185">Reference proteome</keyword>
<evidence type="ECO:0000313" key="5">
    <source>
        <dbReference type="Proteomes" id="UP001198612"/>
    </source>
</evidence>
<dbReference type="GO" id="GO:0071111">
    <property type="term" value="F:cyclic-guanylate-specific phosphodiesterase activity"/>
    <property type="evidence" value="ECO:0007669"/>
    <property type="project" value="InterPro"/>
</dbReference>
<evidence type="ECO:0000259" key="2">
    <source>
        <dbReference type="PROSITE" id="PS50883"/>
    </source>
</evidence>
<comment type="caution">
    <text evidence="4">The sequence shown here is derived from an EMBL/GenBank/DDBJ whole genome shotgun (WGS) entry which is preliminary data.</text>
</comment>
<dbReference type="EMBL" id="JAJEQQ010000010">
    <property type="protein sequence ID" value="MCC2227786.1"/>
    <property type="molecule type" value="Genomic_DNA"/>
</dbReference>
<feature type="domain" description="EAL" evidence="2">
    <location>
        <begin position="406"/>
        <end position="660"/>
    </location>
</feature>
<dbReference type="PROSITE" id="PS50887">
    <property type="entry name" value="GGDEF"/>
    <property type="match status" value="1"/>
</dbReference>
<dbReference type="AlphaFoldDB" id="A0AAW4W350"/>
<dbReference type="InterPro" id="IPR000160">
    <property type="entry name" value="GGDEF_dom"/>
</dbReference>
<dbReference type="PANTHER" id="PTHR33121">
    <property type="entry name" value="CYCLIC DI-GMP PHOSPHODIESTERASE PDEF"/>
    <property type="match status" value="1"/>
</dbReference>
<feature type="transmembrane region" description="Helical" evidence="1">
    <location>
        <begin position="7"/>
        <end position="29"/>
    </location>
</feature>
<dbReference type="NCBIfam" id="TIGR00254">
    <property type="entry name" value="GGDEF"/>
    <property type="match status" value="1"/>
</dbReference>
<dbReference type="CDD" id="cd01949">
    <property type="entry name" value="GGDEF"/>
    <property type="match status" value="1"/>
</dbReference>